<name>A0A2N9M885_9BACT</name>
<dbReference type="AlphaFoldDB" id="A0A2N9M885"/>
<dbReference type="GO" id="GO:0046556">
    <property type="term" value="F:alpha-L-arabinofuranosidase activity"/>
    <property type="evidence" value="ECO:0007669"/>
    <property type="project" value="UniProtKB-EC"/>
</dbReference>
<accession>A0A2N9M885</accession>
<keyword evidence="2" id="KW-0326">Glycosidase</keyword>
<proteinExistence type="predicted"/>
<organism evidence="2 3">
    <name type="scientific">Candidatus Sulfuritelmatomonas gaucii</name>
    <dbReference type="NCBI Taxonomy" id="2043161"/>
    <lineage>
        <taxon>Bacteria</taxon>
        <taxon>Pseudomonadati</taxon>
        <taxon>Acidobacteriota</taxon>
        <taxon>Terriglobia</taxon>
        <taxon>Terriglobales</taxon>
        <taxon>Acidobacteriaceae</taxon>
        <taxon>Candidatus Sulfuritelmatomonas</taxon>
    </lineage>
</organism>
<dbReference type="InterPro" id="IPR013780">
    <property type="entry name" value="Glyco_hydro_b"/>
</dbReference>
<evidence type="ECO:0000313" key="3">
    <source>
        <dbReference type="Proteomes" id="UP000239735"/>
    </source>
</evidence>
<reference evidence="3" key="1">
    <citation type="submission" date="2018-02" db="EMBL/GenBank/DDBJ databases">
        <authorList>
            <person name="Hausmann B."/>
        </authorList>
    </citation>
    <scope>NUCLEOTIDE SEQUENCE [LARGE SCALE GENOMIC DNA]</scope>
    <source>
        <strain evidence="3">Peat soil MAG SbA5</strain>
    </source>
</reference>
<dbReference type="InterPro" id="IPR017853">
    <property type="entry name" value="GH"/>
</dbReference>
<evidence type="ECO:0000259" key="1">
    <source>
        <dbReference type="Pfam" id="PF22848"/>
    </source>
</evidence>
<evidence type="ECO:0000313" key="2">
    <source>
        <dbReference type="EMBL" id="SPE31627.1"/>
    </source>
</evidence>
<dbReference type="Proteomes" id="UP000239735">
    <property type="component" value="Unassembled WGS sequence"/>
</dbReference>
<keyword evidence="2" id="KW-0378">Hydrolase</keyword>
<dbReference type="Gene3D" id="2.60.40.1180">
    <property type="entry name" value="Golgi alpha-mannosidase II"/>
    <property type="match status" value="1"/>
</dbReference>
<sequence>MQMNRREFLAASVAGAAILQQDMTAFAAPEENIQVVIDASKSGGPVDPMIFGGYMEPATTQVWAEMLTDRKFANPITSAVAAVPTNSFFRRFLGEPFKPVGPEGTVEMDTVRPFVGKHSPHVRLDGSEPRGIQQSKLRLGGGKSYEGRIYLAGDSGAKVVVRLVWGPGASDSQSITIPSLSHEYQKFPLKFTPAADTEDARLEILGTGSGTFHIGAASLMPVDNAQGFHAGMIRLYKEAGFKMFKWPGGNFVSAYDWRDGIGDRDRRPPRLQPMWSDRVESNDVGLHDFVALCRLVGAEPDLAINSGFGSAREAAEEVEYCNGSVDTRMGKMRAENGHPEPLNVRYWTIGNEMYGPWQYGHMSLDQYWVKHNYIVEAMKKLDPSIKVTVSGASICEKSVGGAEKKNNFFPSIWEPPITETLPYEFGSVYDWDGWLLEKCADNIDFLSEHTYAYPDLAFDAEKQLFVDVHDPLQFRTRRLANRIGEAFEAWDKYVGKMPWLKEKNIKFIFDEWGNRLRSASGNGGGGFMQQSGMLMPLSYALCLHEMFRHSDMIAASCATGGLRLLTDHTGEAVGFAAEGVVMKLMQTHYVNALPIAVDGDSPQQLMPGTPFVDRGTKPTGSPTYPLDVLAAFSSDRKKFLLSVVNPTEEHHMLTPKISGVKLRSQGKLYQIAPPSASSTNEVGKEPAVKIVETAQDGFPETVQVPPVSVSLYEFDIA</sequence>
<dbReference type="Pfam" id="PF22848">
    <property type="entry name" value="ASD1_dom"/>
    <property type="match status" value="1"/>
</dbReference>
<dbReference type="EC" id="3.2.1.55" evidence="2"/>
<dbReference type="SUPFAM" id="SSF51445">
    <property type="entry name" value="(Trans)glycosidases"/>
    <property type="match status" value="1"/>
</dbReference>
<dbReference type="GO" id="GO:0000272">
    <property type="term" value="P:polysaccharide catabolic process"/>
    <property type="evidence" value="ECO:0007669"/>
    <property type="project" value="TreeGrafter"/>
</dbReference>
<gene>
    <name evidence="2" type="ORF">SBA5_90004</name>
</gene>
<feature type="domain" description="Alpha-L-arabinofuranosidase 1 catalytic" evidence="1">
    <location>
        <begin position="241"/>
        <end position="393"/>
    </location>
</feature>
<dbReference type="PANTHER" id="PTHR43576">
    <property type="entry name" value="ALPHA-L-ARABINOFURANOSIDASE C-RELATED"/>
    <property type="match status" value="1"/>
</dbReference>
<dbReference type="PANTHER" id="PTHR43576:SF2">
    <property type="entry name" value="INTRACELLULAR EXO-ALPHA-L-ARABINOFURANOSIDASE 2"/>
    <property type="match status" value="1"/>
</dbReference>
<dbReference type="Gene3D" id="3.20.20.80">
    <property type="entry name" value="Glycosidases"/>
    <property type="match status" value="1"/>
</dbReference>
<dbReference type="InterPro" id="IPR055235">
    <property type="entry name" value="ASD1_cat"/>
</dbReference>
<dbReference type="EMBL" id="OKRB01000152">
    <property type="protein sequence ID" value="SPE31627.1"/>
    <property type="molecule type" value="Genomic_DNA"/>
</dbReference>
<protein>
    <submittedName>
        <fullName evidence="2">Alpha-N-arabinofuranosidase</fullName>
        <ecNumber evidence="2">3.2.1.55</ecNumber>
    </submittedName>
</protein>